<organism evidence="3">
    <name type="scientific">marine sediment metagenome</name>
    <dbReference type="NCBI Taxonomy" id="412755"/>
    <lineage>
        <taxon>unclassified sequences</taxon>
        <taxon>metagenomes</taxon>
        <taxon>ecological metagenomes</taxon>
    </lineage>
</organism>
<dbReference type="InterPro" id="IPR010982">
    <property type="entry name" value="Lambda_DNA-bd_dom_sf"/>
</dbReference>
<sequence length="57" mass="6636">MTPNQIKRLRRRLKLTQRQLADEIGVDPRTVMRWENGDCEPQGAGKKNLEKLQTTES</sequence>
<reference evidence="3" key="1">
    <citation type="journal article" date="2015" name="Nature">
        <title>Complex archaea that bridge the gap between prokaryotes and eukaryotes.</title>
        <authorList>
            <person name="Spang A."/>
            <person name="Saw J.H."/>
            <person name="Jorgensen S.L."/>
            <person name="Zaremba-Niedzwiedzka K."/>
            <person name="Martijn J."/>
            <person name="Lind A.E."/>
            <person name="van Eijk R."/>
            <person name="Schleper C."/>
            <person name="Guy L."/>
            <person name="Ettema T.J."/>
        </authorList>
    </citation>
    <scope>NUCLEOTIDE SEQUENCE</scope>
</reference>
<dbReference type="InterPro" id="IPR001387">
    <property type="entry name" value="Cro/C1-type_HTH"/>
</dbReference>
<dbReference type="CDD" id="cd00093">
    <property type="entry name" value="HTH_XRE"/>
    <property type="match status" value="1"/>
</dbReference>
<protein>
    <recommendedName>
        <fullName evidence="2">HTH cro/C1-type domain-containing protein</fullName>
    </recommendedName>
</protein>
<gene>
    <name evidence="3" type="ORF">LCGC14_3092330</name>
</gene>
<dbReference type="EMBL" id="LAZR01066379">
    <property type="protein sequence ID" value="KKK53682.1"/>
    <property type="molecule type" value="Genomic_DNA"/>
</dbReference>
<proteinExistence type="predicted"/>
<name>A0A0F8WA48_9ZZZZ</name>
<feature type="domain" description="HTH cro/C1-type" evidence="2">
    <location>
        <begin position="6"/>
        <end position="41"/>
    </location>
</feature>
<dbReference type="Pfam" id="PF01381">
    <property type="entry name" value="HTH_3"/>
    <property type="match status" value="1"/>
</dbReference>
<evidence type="ECO:0000259" key="2">
    <source>
        <dbReference type="PROSITE" id="PS50943"/>
    </source>
</evidence>
<evidence type="ECO:0000313" key="3">
    <source>
        <dbReference type="EMBL" id="KKK53682.1"/>
    </source>
</evidence>
<dbReference type="GO" id="GO:0003677">
    <property type="term" value="F:DNA binding"/>
    <property type="evidence" value="ECO:0007669"/>
    <property type="project" value="InterPro"/>
</dbReference>
<comment type="caution">
    <text evidence="3">The sequence shown here is derived from an EMBL/GenBank/DDBJ whole genome shotgun (WGS) entry which is preliminary data.</text>
</comment>
<dbReference type="PROSITE" id="PS50943">
    <property type="entry name" value="HTH_CROC1"/>
    <property type="match status" value="1"/>
</dbReference>
<evidence type="ECO:0000256" key="1">
    <source>
        <dbReference type="SAM" id="MobiDB-lite"/>
    </source>
</evidence>
<feature type="region of interest" description="Disordered" evidence="1">
    <location>
        <begin position="33"/>
        <end position="57"/>
    </location>
</feature>
<dbReference type="Gene3D" id="1.10.260.40">
    <property type="entry name" value="lambda repressor-like DNA-binding domains"/>
    <property type="match status" value="1"/>
</dbReference>
<dbReference type="SUPFAM" id="SSF47413">
    <property type="entry name" value="lambda repressor-like DNA-binding domains"/>
    <property type="match status" value="1"/>
</dbReference>
<dbReference type="SMART" id="SM00530">
    <property type="entry name" value="HTH_XRE"/>
    <property type="match status" value="1"/>
</dbReference>
<dbReference type="AlphaFoldDB" id="A0A0F8WA48"/>
<accession>A0A0F8WA48</accession>